<dbReference type="RefSeq" id="XP_064727004.1">
    <property type="nucleotide sequence ID" value="XM_064877502.1"/>
</dbReference>
<feature type="compositionally biased region" description="Polar residues" evidence="1">
    <location>
        <begin position="110"/>
        <end position="123"/>
    </location>
</feature>
<proteinExistence type="predicted"/>
<organism evidence="2 3">
    <name type="scientific">Knufia obscura</name>
    <dbReference type="NCBI Taxonomy" id="1635080"/>
    <lineage>
        <taxon>Eukaryota</taxon>
        <taxon>Fungi</taxon>
        <taxon>Dikarya</taxon>
        <taxon>Ascomycota</taxon>
        <taxon>Pezizomycotina</taxon>
        <taxon>Eurotiomycetes</taxon>
        <taxon>Chaetothyriomycetidae</taxon>
        <taxon>Chaetothyriales</taxon>
        <taxon>Trichomeriaceae</taxon>
        <taxon>Knufia</taxon>
    </lineage>
</organism>
<reference evidence="2 3" key="1">
    <citation type="journal article" date="2023" name="Res Sq">
        <title>Genomic and morphological characterization of Knufia obscura isolated from the Mars 2020 spacecraft assembly facility.</title>
        <authorList>
            <person name="Chander A.M."/>
            <person name="Teixeira M.M."/>
            <person name="Singh N.K."/>
            <person name="Williams M.P."/>
            <person name="Parker C.W."/>
            <person name="Leo P."/>
            <person name="Stajich J.E."/>
            <person name="Torok T."/>
            <person name="Tighe S."/>
            <person name="Mason C.E."/>
            <person name="Venkateswaran K."/>
        </authorList>
    </citation>
    <scope>NUCLEOTIDE SEQUENCE [LARGE SCALE GENOMIC DNA]</scope>
    <source>
        <strain evidence="2 3">CCFEE 5817</strain>
    </source>
</reference>
<name>A0ABR0RFD4_9EURO</name>
<dbReference type="Proteomes" id="UP001334248">
    <property type="component" value="Unassembled WGS sequence"/>
</dbReference>
<evidence type="ECO:0000313" key="2">
    <source>
        <dbReference type="EMBL" id="KAK5938914.1"/>
    </source>
</evidence>
<gene>
    <name evidence="2" type="ORF">PMZ80_009106</name>
</gene>
<feature type="compositionally biased region" description="Low complexity" evidence="1">
    <location>
        <begin position="124"/>
        <end position="166"/>
    </location>
</feature>
<evidence type="ECO:0008006" key="4">
    <source>
        <dbReference type="Google" id="ProtNLM"/>
    </source>
</evidence>
<feature type="compositionally biased region" description="Polar residues" evidence="1">
    <location>
        <begin position="232"/>
        <end position="261"/>
    </location>
</feature>
<dbReference type="InterPro" id="IPR013083">
    <property type="entry name" value="Znf_RING/FYVE/PHD"/>
</dbReference>
<dbReference type="EMBL" id="JAVHJV010000012">
    <property type="protein sequence ID" value="KAK5938914.1"/>
    <property type="molecule type" value="Genomic_DNA"/>
</dbReference>
<feature type="compositionally biased region" description="Low complexity" evidence="1">
    <location>
        <begin position="275"/>
        <end position="300"/>
    </location>
</feature>
<evidence type="ECO:0000256" key="1">
    <source>
        <dbReference type="SAM" id="MobiDB-lite"/>
    </source>
</evidence>
<feature type="region of interest" description="Disordered" evidence="1">
    <location>
        <begin position="314"/>
        <end position="334"/>
    </location>
</feature>
<feature type="compositionally biased region" description="Polar residues" evidence="1">
    <location>
        <begin position="172"/>
        <end position="189"/>
    </location>
</feature>
<protein>
    <recommendedName>
        <fullName evidence="4">RING-type domain-containing protein</fullName>
    </recommendedName>
</protein>
<feature type="region of interest" description="Disordered" evidence="1">
    <location>
        <begin position="110"/>
        <end position="300"/>
    </location>
</feature>
<dbReference type="GeneID" id="90002555"/>
<comment type="caution">
    <text evidence="2">The sequence shown here is derived from an EMBL/GenBank/DDBJ whole genome shotgun (WGS) entry which is preliminary data.</text>
</comment>
<dbReference type="Gene3D" id="3.30.40.10">
    <property type="entry name" value="Zinc/RING finger domain, C3HC4 (zinc finger)"/>
    <property type="match status" value="1"/>
</dbReference>
<sequence>MAELTVTASMAEVCSKIGIDNPLELEYPVCIGKNSKHKQCSVGTKKYSKQAIQELRAIRRAWAADTRVVPNFDVLAESLLCGWHKDQASELAACWGERVAQSSSVAATRTMTAVNTEETSLRSTQPLSTPTAQAQTPATLQAASTSLAPSPAGRPVSVSSNASTSSLPRLIQPSTTQRSAPTTALTRSSPVAPWSAVGPSLGPTNAPQAPFHSSAPRVIAPAVSRTRRSGIETASQSSHAPSVTDTTTPEATAPGSITDTVQFLPAPARTSSAVSGRSPGPTTHSGSTTAAVPPSATTTAVPTDPVLQAEVTPVSANNVEATPTDPPATPSEQPGSYDECNICMEPYDNQANSNEYWECEKCMNRVHIGCWVEWAAEKLRDGHSVKCVHCRSNASID</sequence>
<accession>A0ABR0RFD4</accession>
<keyword evidence="3" id="KW-1185">Reference proteome</keyword>
<evidence type="ECO:0000313" key="3">
    <source>
        <dbReference type="Proteomes" id="UP001334248"/>
    </source>
</evidence>